<accession>A0AAV2MX13</accession>
<name>A0AAV2MX13_9HYME</name>
<dbReference type="EMBL" id="CAXIPU020000424">
    <property type="protein sequence ID" value="CAL1671838.1"/>
    <property type="molecule type" value="Genomic_DNA"/>
</dbReference>
<organism evidence="1 2">
    <name type="scientific">Lasius platythorax</name>
    <dbReference type="NCBI Taxonomy" id="488582"/>
    <lineage>
        <taxon>Eukaryota</taxon>
        <taxon>Metazoa</taxon>
        <taxon>Ecdysozoa</taxon>
        <taxon>Arthropoda</taxon>
        <taxon>Hexapoda</taxon>
        <taxon>Insecta</taxon>
        <taxon>Pterygota</taxon>
        <taxon>Neoptera</taxon>
        <taxon>Endopterygota</taxon>
        <taxon>Hymenoptera</taxon>
        <taxon>Apocrita</taxon>
        <taxon>Aculeata</taxon>
        <taxon>Formicoidea</taxon>
        <taxon>Formicidae</taxon>
        <taxon>Formicinae</taxon>
        <taxon>Lasius</taxon>
        <taxon>Lasius</taxon>
    </lineage>
</organism>
<comment type="caution">
    <text evidence="1">The sequence shown here is derived from an EMBL/GenBank/DDBJ whole genome shotgun (WGS) entry which is preliminary data.</text>
</comment>
<gene>
    <name evidence="1" type="ORF">LPLAT_LOCUS5258</name>
</gene>
<evidence type="ECO:0000313" key="2">
    <source>
        <dbReference type="Proteomes" id="UP001497644"/>
    </source>
</evidence>
<dbReference type="AlphaFoldDB" id="A0AAV2MX13"/>
<reference evidence="1" key="1">
    <citation type="submission" date="2024-04" db="EMBL/GenBank/DDBJ databases">
        <authorList>
            <consortium name="Molecular Ecology Group"/>
        </authorList>
    </citation>
    <scope>NUCLEOTIDE SEQUENCE</scope>
</reference>
<keyword evidence="2" id="KW-1185">Reference proteome</keyword>
<dbReference type="Proteomes" id="UP001497644">
    <property type="component" value="Unassembled WGS sequence"/>
</dbReference>
<evidence type="ECO:0000313" key="1">
    <source>
        <dbReference type="EMBL" id="CAL1671838.1"/>
    </source>
</evidence>
<sequence>MVFILCGFISTCHCVDSKGRWKLLNMTQYNGYFCCTFCEILGVSVDKGIRYSILDVPQLRTNEGILQNMIAAYHTSTPVKEVKGPTALMNLHHYGLFSGSAVDVLHAVHEGNAQHHTELLLRPGIGTLSAEKKNY</sequence>
<protein>
    <submittedName>
        <fullName evidence="1">Uncharacterized protein</fullName>
    </submittedName>
</protein>
<proteinExistence type="predicted"/>